<dbReference type="Proteomes" id="UP000011932">
    <property type="component" value="Chromosome"/>
</dbReference>
<protein>
    <submittedName>
        <fullName evidence="1">Uncharacterized protein</fullName>
    </submittedName>
</protein>
<dbReference type="HOGENOM" id="CLU_762492_0_0_5"/>
<organism evidence="1 2">
    <name type="scientific">Micavibrio aeruginosavorus EPB</name>
    <dbReference type="NCBI Taxonomy" id="349215"/>
    <lineage>
        <taxon>Bacteria</taxon>
        <taxon>Pseudomonadati</taxon>
        <taxon>Bdellovibrionota</taxon>
        <taxon>Bdellovibrionia</taxon>
        <taxon>Bdellovibrionales</taxon>
        <taxon>Pseudobdellovibrionaceae</taxon>
        <taxon>Micavibrio</taxon>
    </lineage>
</organism>
<dbReference type="AlphaFoldDB" id="M4VII9"/>
<reference evidence="1 2" key="1">
    <citation type="journal article" date="2013" name="ISME J.">
        <title>By their genes ye shall know them: genomic signatures of predatory bacteria.</title>
        <authorList>
            <person name="Pasternak Z."/>
            <person name="Pietrokovski S."/>
            <person name="Rotem O."/>
            <person name="Gophna U."/>
            <person name="Lurie-Weinberger M.N."/>
            <person name="Jurkevitch E."/>
        </authorList>
    </citation>
    <scope>NUCLEOTIDE SEQUENCE [LARGE SCALE GENOMIC DNA]</scope>
    <source>
        <strain evidence="1">EPB</strain>
    </source>
</reference>
<dbReference type="KEGG" id="man:A11S_2197"/>
<proteinExistence type="predicted"/>
<sequence length="363" mass="40403">MGIYFCINDLIDALTDAPDGTDPAQILVTVATKTPDCDGHSDDAMTLSSQPNILNMNEPAGVYKLATLLDEVPLYHINMELLLDKALTVRHHNHLVDTALLTAFGGQALPNTLQRTDGPNDATIVIEGSLRHPMIGHVDRVTLAKIYMNFYRALTHGHEDFDFETHILGRHPEPFRTQFDGYIIGTRGAMRADILLGFGIRADYDPRRPLEKYVEDGKKRAKAMQLSDPREMCWAWMEADAFQTRRCHDLDRLLSRLPALGKAGGKIAKAPAWVRTDVFHCLEREAMKQVFAAQMVAIDPDLRILGPNAPHTHAAMNHNAKGGLDDALQILLGDTLIPDAKKSETARRFHEGGHIRQRETAAL</sequence>
<evidence type="ECO:0000313" key="1">
    <source>
        <dbReference type="EMBL" id="AGH98993.1"/>
    </source>
</evidence>
<dbReference type="EMBL" id="CP003538">
    <property type="protein sequence ID" value="AGH98993.1"/>
    <property type="molecule type" value="Genomic_DNA"/>
</dbReference>
<dbReference type="RefSeq" id="WP_015468506.1">
    <property type="nucleotide sequence ID" value="NC_020812.1"/>
</dbReference>
<dbReference type="OrthoDB" id="9817416at2"/>
<evidence type="ECO:0000313" key="2">
    <source>
        <dbReference type="Proteomes" id="UP000011932"/>
    </source>
</evidence>
<gene>
    <name evidence="1" type="ORF">A11S_2197</name>
</gene>
<accession>M4VII9</accession>
<name>M4VII9_9BACT</name>